<dbReference type="InterPro" id="IPR050697">
    <property type="entry name" value="Adenylyl/Guanylyl_Cyclase_3/4"/>
</dbReference>
<dbReference type="GO" id="GO:0004016">
    <property type="term" value="F:adenylate cyclase activity"/>
    <property type="evidence" value="ECO:0007669"/>
    <property type="project" value="UniProtKB-ARBA"/>
</dbReference>
<evidence type="ECO:0000259" key="4">
    <source>
        <dbReference type="PROSITE" id="PS50125"/>
    </source>
</evidence>
<protein>
    <recommendedName>
        <fullName evidence="4">Guanylate cyclase domain-containing protein</fullName>
    </recommendedName>
</protein>
<dbReference type="PANTHER" id="PTHR43081">
    <property type="entry name" value="ADENYLATE CYCLASE, TERMINAL-DIFFERENTIATION SPECIFIC-RELATED"/>
    <property type="match status" value="1"/>
</dbReference>
<comment type="similarity">
    <text evidence="1">Belongs to the adenylyl cyclase class-3 family.</text>
</comment>
<keyword evidence="3" id="KW-0812">Transmembrane</keyword>
<dbReference type="Proteomes" id="UP000727962">
    <property type="component" value="Unassembled WGS sequence"/>
</dbReference>
<dbReference type="PANTHER" id="PTHR43081:SF1">
    <property type="entry name" value="ADENYLATE CYCLASE, TERMINAL-DIFFERENTIATION SPECIFIC"/>
    <property type="match status" value="1"/>
</dbReference>
<feature type="coiled-coil region" evidence="2">
    <location>
        <begin position="206"/>
        <end position="233"/>
    </location>
</feature>
<dbReference type="InterPro" id="IPR029787">
    <property type="entry name" value="Nucleotide_cyclase"/>
</dbReference>
<feature type="transmembrane region" description="Helical" evidence="3">
    <location>
        <begin position="121"/>
        <end position="140"/>
    </location>
</feature>
<keyword evidence="3" id="KW-1133">Transmembrane helix</keyword>
<feature type="domain" description="Guanylate cyclase" evidence="4">
    <location>
        <begin position="235"/>
        <end position="356"/>
    </location>
</feature>
<dbReference type="AlphaFoldDB" id="A0A931LU91"/>
<gene>
    <name evidence="5" type="ORF">HYR64_04130</name>
</gene>
<dbReference type="SMART" id="SM00044">
    <property type="entry name" value="CYCc"/>
    <property type="match status" value="1"/>
</dbReference>
<accession>A0A931LU91</accession>
<dbReference type="InterPro" id="IPR001054">
    <property type="entry name" value="A/G_cyclase"/>
</dbReference>
<evidence type="ECO:0000256" key="1">
    <source>
        <dbReference type="ARBA" id="ARBA00005381"/>
    </source>
</evidence>
<feature type="transmembrane region" description="Helical" evidence="3">
    <location>
        <begin position="175"/>
        <end position="197"/>
    </location>
</feature>
<dbReference type="CDD" id="cd07302">
    <property type="entry name" value="CHD"/>
    <property type="match status" value="1"/>
</dbReference>
<feature type="transmembrane region" description="Helical" evidence="3">
    <location>
        <begin position="147"/>
        <end position="169"/>
    </location>
</feature>
<name>A0A931LU91_FIMGI</name>
<dbReference type="SUPFAM" id="SSF55073">
    <property type="entry name" value="Nucleotide cyclase"/>
    <property type="match status" value="1"/>
</dbReference>
<evidence type="ECO:0000256" key="2">
    <source>
        <dbReference type="SAM" id="Coils"/>
    </source>
</evidence>
<keyword evidence="3" id="KW-0472">Membrane</keyword>
<organism evidence="5 6">
    <name type="scientific">Fimbriimonas ginsengisoli</name>
    <dbReference type="NCBI Taxonomy" id="1005039"/>
    <lineage>
        <taxon>Bacteria</taxon>
        <taxon>Bacillati</taxon>
        <taxon>Armatimonadota</taxon>
        <taxon>Fimbriimonadia</taxon>
        <taxon>Fimbriimonadales</taxon>
        <taxon>Fimbriimonadaceae</taxon>
        <taxon>Fimbriimonas</taxon>
    </lineage>
</organism>
<reference evidence="5" key="1">
    <citation type="submission" date="2020-07" db="EMBL/GenBank/DDBJ databases">
        <title>Huge and variable diversity of episymbiotic CPR bacteria and DPANN archaea in groundwater ecosystems.</title>
        <authorList>
            <person name="He C.Y."/>
            <person name="Keren R."/>
            <person name="Whittaker M."/>
            <person name="Farag I.F."/>
            <person name="Doudna J."/>
            <person name="Cate J.H.D."/>
            <person name="Banfield J.F."/>
        </authorList>
    </citation>
    <scope>NUCLEOTIDE SEQUENCE</scope>
    <source>
        <strain evidence="5">NC_groundwater_17_Pr7_B-0.1um_64_12</strain>
    </source>
</reference>
<evidence type="ECO:0000313" key="6">
    <source>
        <dbReference type="Proteomes" id="UP000727962"/>
    </source>
</evidence>
<dbReference type="GO" id="GO:0035556">
    <property type="term" value="P:intracellular signal transduction"/>
    <property type="evidence" value="ECO:0007669"/>
    <property type="project" value="InterPro"/>
</dbReference>
<sequence length="418" mass="44566">MLSQQVTADAYITEHGIEQLLDLAERLRATNGGVLDDSAILAIAEATGIPEEAVRVAVKVRGETARKGVLYRWRSTFLSLEPSVKRWVTSGLMAAGIGFAQAFGVFGRYLAARSTLPNPGALMDLLGICFAMFGLYNLAICRNLRTAAVAGVILGAGWFPVYQIFGFILNLPESSSYWIIFWAGLGLIGGSLLQLVVSHNHHLLGLKDRSNERRELLSQLVELQDKLRSGEQSAAFLSVDVVGSTQMKRDADPLNVEFTFTEYHRFVDMVARRYGGRVHSTAGDGMICAFDTAQQAVGAGRNLQVGILEFNALRNKIGVPLRLRAGVHAGPVVAPDAGDLTSVSFAHVIDVAAHLQKVCPIGGLAVSEEAAAQLPGGAASIGTTRVEAGEISGVAWVPRSIAAFAPSPTPPLPRPAQS</sequence>
<dbReference type="Gene3D" id="3.30.70.1230">
    <property type="entry name" value="Nucleotide cyclase"/>
    <property type="match status" value="1"/>
</dbReference>
<evidence type="ECO:0000313" key="5">
    <source>
        <dbReference type="EMBL" id="MBI1756279.1"/>
    </source>
</evidence>
<dbReference type="GO" id="GO:0009190">
    <property type="term" value="P:cyclic nucleotide biosynthetic process"/>
    <property type="evidence" value="ECO:0007669"/>
    <property type="project" value="InterPro"/>
</dbReference>
<keyword evidence="2" id="KW-0175">Coiled coil</keyword>
<evidence type="ECO:0000256" key="3">
    <source>
        <dbReference type="SAM" id="Phobius"/>
    </source>
</evidence>
<proteinExistence type="inferred from homology"/>
<comment type="caution">
    <text evidence="5">The sequence shown here is derived from an EMBL/GenBank/DDBJ whole genome shotgun (WGS) entry which is preliminary data.</text>
</comment>
<dbReference type="EMBL" id="JACOSL010000027">
    <property type="protein sequence ID" value="MBI1756279.1"/>
    <property type="molecule type" value="Genomic_DNA"/>
</dbReference>
<dbReference type="PROSITE" id="PS50125">
    <property type="entry name" value="GUANYLATE_CYCLASE_2"/>
    <property type="match status" value="1"/>
</dbReference>
<feature type="transmembrane region" description="Helical" evidence="3">
    <location>
        <begin position="87"/>
        <end position="109"/>
    </location>
</feature>
<dbReference type="Pfam" id="PF00211">
    <property type="entry name" value="Guanylate_cyc"/>
    <property type="match status" value="1"/>
</dbReference>